<dbReference type="InterPro" id="IPR007523">
    <property type="entry name" value="NDUFAF3/AAMDC"/>
</dbReference>
<proteinExistence type="predicted"/>
<gene>
    <name evidence="1" type="ORF">M407DRAFT_141088</name>
</gene>
<dbReference type="Gene3D" id="3.40.1230.10">
    <property type="entry name" value="MTH938-like"/>
    <property type="match status" value="1"/>
</dbReference>
<dbReference type="SUPFAM" id="SSF64076">
    <property type="entry name" value="MTH938-like"/>
    <property type="match status" value="1"/>
</dbReference>
<evidence type="ECO:0000313" key="2">
    <source>
        <dbReference type="Proteomes" id="UP000054248"/>
    </source>
</evidence>
<evidence type="ECO:0008006" key="3">
    <source>
        <dbReference type="Google" id="ProtNLM"/>
    </source>
</evidence>
<dbReference type="STRING" id="1051891.A0A0C3QGY8"/>
<dbReference type="EMBL" id="KN822966">
    <property type="protein sequence ID" value="KIO31000.1"/>
    <property type="molecule type" value="Genomic_DNA"/>
</dbReference>
<dbReference type="PANTHER" id="PTHR21192:SF2">
    <property type="entry name" value="NADH DEHYDROGENASE [UBIQUINONE] 1 ALPHA SUBCOMPLEX ASSEMBLY FACTOR 3"/>
    <property type="match status" value="1"/>
</dbReference>
<evidence type="ECO:0000313" key="1">
    <source>
        <dbReference type="EMBL" id="KIO31000.1"/>
    </source>
</evidence>
<reference evidence="2" key="2">
    <citation type="submission" date="2015-01" db="EMBL/GenBank/DDBJ databases">
        <title>Evolutionary Origins and Diversification of the Mycorrhizal Mutualists.</title>
        <authorList>
            <consortium name="DOE Joint Genome Institute"/>
            <consortium name="Mycorrhizal Genomics Consortium"/>
            <person name="Kohler A."/>
            <person name="Kuo A."/>
            <person name="Nagy L.G."/>
            <person name="Floudas D."/>
            <person name="Copeland A."/>
            <person name="Barry K.W."/>
            <person name="Cichocki N."/>
            <person name="Veneault-Fourrey C."/>
            <person name="LaButti K."/>
            <person name="Lindquist E.A."/>
            <person name="Lipzen A."/>
            <person name="Lundell T."/>
            <person name="Morin E."/>
            <person name="Murat C."/>
            <person name="Riley R."/>
            <person name="Ohm R."/>
            <person name="Sun H."/>
            <person name="Tunlid A."/>
            <person name="Henrissat B."/>
            <person name="Grigoriev I.V."/>
            <person name="Hibbett D.S."/>
            <person name="Martin F."/>
        </authorList>
    </citation>
    <scope>NUCLEOTIDE SEQUENCE [LARGE SCALE GENOMIC DNA]</scope>
    <source>
        <strain evidence="2">MUT 4182</strain>
    </source>
</reference>
<accession>A0A0C3QGY8</accession>
<dbReference type="GO" id="GO:0032981">
    <property type="term" value="P:mitochondrial respiratory chain complex I assembly"/>
    <property type="evidence" value="ECO:0007669"/>
    <property type="project" value="TreeGrafter"/>
</dbReference>
<keyword evidence="2" id="KW-1185">Reference proteome</keyword>
<organism evidence="1 2">
    <name type="scientific">Tulasnella calospora MUT 4182</name>
    <dbReference type="NCBI Taxonomy" id="1051891"/>
    <lineage>
        <taxon>Eukaryota</taxon>
        <taxon>Fungi</taxon>
        <taxon>Dikarya</taxon>
        <taxon>Basidiomycota</taxon>
        <taxon>Agaricomycotina</taxon>
        <taxon>Agaricomycetes</taxon>
        <taxon>Cantharellales</taxon>
        <taxon>Tulasnellaceae</taxon>
        <taxon>Tulasnella</taxon>
    </lineage>
</organism>
<dbReference type="Pfam" id="PF04430">
    <property type="entry name" value="DUF498"/>
    <property type="match status" value="1"/>
</dbReference>
<dbReference type="PANTHER" id="PTHR21192">
    <property type="entry name" value="NUCLEAR PROTEIN E3-3"/>
    <property type="match status" value="1"/>
</dbReference>
<protein>
    <recommendedName>
        <fullName evidence="3">NADH dehydrogenase [ubiquinone] 1 alpha subcomplex assembly factor 3</fullName>
    </recommendedName>
</protein>
<dbReference type="OrthoDB" id="20681at2759"/>
<reference evidence="1 2" key="1">
    <citation type="submission" date="2014-04" db="EMBL/GenBank/DDBJ databases">
        <authorList>
            <consortium name="DOE Joint Genome Institute"/>
            <person name="Kuo A."/>
            <person name="Girlanda M."/>
            <person name="Perotto S."/>
            <person name="Kohler A."/>
            <person name="Nagy L.G."/>
            <person name="Floudas D."/>
            <person name="Copeland A."/>
            <person name="Barry K.W."/>
            <person name="Cichocki N."/>
            <person name="Veneault-Fourrey C."/>
            <person name="LaButti K."/>
            <person name="Lindquist E.A."/>
            <person name="Lipzen A."/>
            <person name="Lundell T."/>
            <person name="Morin E."/>
            <person name="Murat C."/>
            <person name="Sun H."/>
            <person name="Tunlid A."/>
            <person name="Henrissat B."/>
            <person name="Grigoriev I.V."/>
            <person name="Hibbett D.S."/>
            <person name="Martin F."/>
            <person name="Nordberg H.P."/>
            <person name="Cantor M.N."/>
            <person name="Hua S.X."/>
        </authorList>
    </citation>
    <scope>NUCLEOTIDE SEQUENCE [LARGE SCALE GENOMIC DNA]</scope>
    <source>
        <strain evidence="1 2">MUT 4182</strain>
    </source>
</reference>
<dbReference type="AlphaFoldDB" id="A0A0C3QGY8"/>
<dbReference type="GO" id="GO:0005743">
    <property type="term" value="C:mitochondrial inner membrane"/>
    <property type="evidence" value="ECO:0007669"/>
    <property type="project" value="TreeGrafter"/>
</dbReference>
<sequence>MLLRSLALKTTLRQARSYRPLLRNTTASYQYRALHATRPTAAGLSNILEDRDAPPPPVQVKRITGDGIELMDGLLLPSSCIFLNGRVFLWDAPELKDGKWGGWSKDRLAIFEAVVPKPEILLLGTGTSAALPPPEIRQYLTSIGISLDVMDARNACSTYNLLAEEGRNVAAALILPNAPKWQ</sequence>
<name>A0A0C3QGY8_9AGAM</name>
<dbReference type="HOGENOM" id="CLU_074390_1_2_1"/>
<dbReference type="InterPro" id="IPR036748">
    <property type="entry name" value="MTH938-like_sf"/>
</dbReference>
<dbReference type="Proteomes" id="UP000054248">
    <property type="component" value="Unassembled WGS sequence"/>
</dbReference>